<evidence type="ECO:0000256" key="9">
    <source>
        <dbReference type="ARBA" id="ARBA00080747"/>
    </source>
</evidence>
<dbReference type="OMA" id="HPCMFSR"/>
<comment type="similarity">
    <text evidence="5">Belongs to the JMJD6 family.</text>
</comment>
<dbReference type="GO" id="GO:0016706">
    <property type="term" value="F:2-oxoglutarate-dependent dioxygenase activity"/>
    <property type="evidence" value="ECO:0007669"/>
    <property type="project" value="UniProtKB-ARBA"/>
</dbReference>
<evidence type="ECO:0000256" key="2">
    <source>
        <dbReference type="ARBA" id="ARBA00022723"/>
    </source>
</evidence>
<dbReference type="Ensembl" id="ENSCCRT00000070239.2">
    <property type="protein sequence ID" value="ENSCCRP00000064797.2"/>
    <property type="gene ID" value="ENSCCRG00000034839.2"/>
</dbReference>
<reference evidence="12" key="2">
    <citation type="submission" date="2025-09" db="UniProtKB">
        <authorList>
            <consortium name="Ensembl"/>
        </authorList>
    </citation>
    <scope>IDENTIFICATION</scope>
</reference>
<dbReference type="Pfam" id="PF13621">
    <property type="entry name" value="Cupin_8"/>
    <property type="match status" value="1"/>
</dbReference>
<dbReference type="SUPFAM" id="SSF51197">
    <property type="entry name" value="Clavaminate synthase-like"/>
    <property type="match status" value="1"/>
</dbReference>
<dbReference type="InterPro" id="IPR003347">
    <property type="entry name" value="JmjC_dom"/>
</dbReference>
<keyword evidence="13" id="KW-1185">Reference proteome</keyword>
<dbReference type="GeneTree" id="ENSGT00940000159380"/>
<sequence>MCCSCRLQRISKAVLHAMDRETFHNCCSLVKMPRQSHQQHCSSHFIEYIEREIPYSKFFKNYLIPNQPCMFSKKFTEDWNCRKNWVTADGKPNFQRLLHEFDETPVPVANCSAKEYNSNPKQIMPFKEFIQYWREFIQNGHSSPRGCLYLKDWHMQRNFPEHNTYKTPVYFSSDWLNEYWDTIEVDDYRFVYMGPKGSWTPFHADVFRSYSWSANICGRKKWLLYPPGQEEFLRDCHGNLAYDVTAPVLQDKGLYPQFEEACQPLEIIQEAGEIIFVPSGWHHQVYNLEDTISINHNWLNGCNLDIMWQFLQEELSSVQREIEEWRDTMDTWHQHCQVIMKSCTGIDYGEFASFLKTIASNRMSFLNSCPRNADDCQDLLAKSLFALGPQHAAFDLQRVLHIFESMLSNEDFKRLDPSALSFKPEELLQEIREAVRTIV</sequence>
<keyword evidence="3" id="KW-0560">Oxidoreductase</keyword>
<evidence type="ECO:0000259" key="11">
    <source>
        <dbReference type="PROSITE" id="PS51184"/>
    </source>
</evidence>
<evidence type="ECO:0000256" key="8">
    <source>
        <dbReference type="ARBA" id="ARBA00078704"/>
    </source>
</evidence>
<proteinExistence type="inferred from homology"/>
<dbReference type="GO" id="GO:0043565">
    <property type="term" value="F:sequence-specific DNA binding"/>
    <property type="evidence" value="ECO:0007669"/>
    <property type="project" value="TreeGrafter"/>
</dbReference>
<dbReference type="PANTHER" id="PTHR12480:SF6">
    <property type="entry name" value="2-OXOGLUTARATE AND IRON-DEPENDENT OXYGENASE JMJD4"/>
    <property type="match status" value="1"/>
</dbReference>
<keyword evidence="4" id="KW-0408">Iron</keyword>
<dbReference type="Gene3D" id="2.60.120.650">
    <property type="entry name" value="Cupin"/>
    <property type="match status" value="1"/>
</dbReference>
<dbReference type="FunFam" id="2.60.120.650:FF:000030">
    <property type="entry name" value="JmjC domain-containing protein 4"/>
    <property type="match status" value="1"/>
</dbReference>
<dbReference type="PROSITE" id="PS51184">
    <property type="entry name" value="JMJC"/>
    <property type="match status" value="1"/>
</dbReference>
<evidence type="ECO:0000256" key="10">
    <source>
        <dbReference type="ARBA" id="ARBA00082904"/>
    </source>
</evidence>
<dbReference type="GO" id="GO:0005634">
    <property type="term" value="C:nucleus"/>
    <property type="evidence" value="ECO:0007669"/>
    <property type="project" value="TreeGrafter"/>
</dbReference>
<evidence type="ECO:0000313" key="12">
    <source>
        <dbReference type="Ensembl" id="ENSCCRP00000064797.2"/>
    </source>
</evidence>
<evidence type="ECO:0000256" key="6">
    <source>
        <dbReference type="ARBA" id="ARBA00047762"/>
    </source>
</evidence>
<dbReference type="InterPro" id="IPR041667">
    <property type="entry name" value="Cupin_8"/>
</dbReference>
<dbReference type="Proteomes" id="UP001108240">
    <property type="component" value="Unplaced"/>
</dbReference>
<accession>A0A8C1HPD4</accession>
<dbReference type="GO" id="GO:0045905">
    <property type="term" value="P:positive regulation of translational termination"/>
    <property type="evidence" value="ECO:0007669"/>
    <property type="project" value="TreeGrafter"/>
</dbReference>
<name>A0A8C1HPD4_CYPCA</name>
<evidence type="ECO:0000256" key="1">
    <source>
        <dbReference type="ARBA" id="ARBA00001954"/>
    </source>
</evidence>
<keyword evidence="2" id="KW-0479">Metal-binding</keyword>
<dbReference type="PANTHER" id="PTHR12480">
    <property type="entry name" value="ARGININE DEMETHYLASE AND LYSYL-HYDROXYLASE JMJD"/>
    <property type="match status" value="1"/>
</dbReference>
<evidence type="ECO:0000256" key="5">
    <source>
        <dbReference type="ARBA" id="ARBA00038068"/>
    </source>
</evidence>
<dbReference type="GO" id="GO:0140096">
    <property type="term" value="F:catalytic activity, acting on a protein"/>
    <property type="evidence" value="ECO:0007669"/>
    <property type="project" value="UniProtKB-ARBA"/>
</dbReference>
<evidence type="ECO:0000256" key="3">
    <source>
        <dbReference type="ARBA" id="ARBA00023002"/>
    </source>
</evidence>
<organism evidence="12 13">
    <name type="scientific">Cyprinus carpio carpio</name>
    <dbReference type="NCBI Taxonomy" id="630221"/>
    <lineage>
        <taxon>Eukaryota</taxon>
        <taxon>Metazoa</taxon>
        <taxon>Chordata</taxon>
        <taxon>Craniata</taxon>
        <taxon>Vertebrata</taxon>
        <taxon>Euteleostomi</taxon>
        <taxon>Actinopterygii</taxon>
        <taxon>Neopterygii</taxon>
        <taxon>Teleostei</taxon>
        <taxon>Ostariophysi</taxon>
        <taxon>Cypriniformes</taxon>
        <taxon>Cyprinidae</taxon>
        <taxon>Cyprininae</taxon>
        <taxon>Cyprinus</taxon>
    </lineage>
</organism>
<dbReference type="GO" id="GO:0005737">
    <property type="term" value="C:cytoplasm"/>
    <property type="evidence" value="ECO:0007669"/>
    <property type="project" value="TreeGrafter"/>
</dbReference>
<feature type="domain" description="JmjC" evidence="11">
    <location>
        <begin position="156"/>
        <end position="315"/>
    </location>
</feature>
<reference evidence="12" key="1">
    <citation type="submission" date="2025-08" db="UniProtKB">
        <authorList>
            <consortium name="Ensembl"/>
        </authorList>
    </citation>
    <scope>IDENTIFICATION</scope>
</reference>
<comment type="catalytic activity">
    <reaction evidence="6">
        <text>L-lysyl-[protein] + 2-oxoglutarate + O2 = 4-hydroxy-L-lysyl-[protein] + succinate + CO2</text>
        <dbReference type="Rhea" id="RHEA:57156"/>
        <dbReference type="Rhea" id="RHEA-COMP:9752"/>
        <dbReference type="Rhea" id="RHEA-COMP:15084"/>
        <dbReference type="ChEBI" id="CHEBI:15379"/>
        <dbReference type="ChEBI" id="CHEBI:16526"/>
        <dbReference type="ChEBI" id="CHEBI:16810"/>
        <dbReference type="ChEBI" id="CHEBI:29969"/>
        <dbReference type="ChEBI" id="CHEBI:30031"/>
        <dbReference type="ChEBI" id="CHEBI:141495"/>
    </reaction>
</comment>
<dbReference type="InterPro" id="IPR050910">
    <property type="entry name" value="JMJD6_ArgDemeth/LysHydrox"/>
</dbReference>
<evidence type="ECO:0000256" key="4">
    <source>
        <dbReference type="ARBA" id="ARBA00023004"/>
    </source>
</evidence>
<dbReference type="SMART" id="SM00558">
    <property type="entry name" value="JmjC"/>
    <property type="match status" value="1"/>
</dbReference>
<evidence type="ECO:0000313" key="13">
    <source>
        <dbReference type="Proteomes" id="UP001108240"/>
    </source>
</evidence>
<dbReference type="GO" id="GO:0046872">
    <property type="term" value="F:metal ion binding"/>
    <property type="evidence" value="ECO:0007669"/>
    <property type="project" value="UniProtKB-KW"/>
</dbReference>
<evidence type="ECO:0000256" key="7">
    <source>
        <dbReference type="ARBA" id="ARBA00067203"/>
    </source>
</evidence>
<protein>
    <recommendedName>
        <fullName evidence="7">2-oxoglutarate and iron-dependent oxygenase JMJD4</fullName>
    </recommendedName>
    <alternativeName>
        <fullName evidence="8">JmjC domain-containing protein 4</fullName>
    </alternativeName>
    <alternativeName>
        <fullName evidence="10">Jumonji domain-containing protein 4</fullName>
    </alternativeName>
    <alternativeName>
        <fullName evidence="9">Lysyl-hydroxylase JMJD4</fullName>
    </alternativeName>
</protein>
<comment type="cofactor">
    <cofactor evidence="1">
        <name>Fe(2+)</name>
        <dbReference type="ChEBI" id="CHEBI:29033"/>
    </cofactor>
</comment>
<dbReference type="AlphaFoldDB" id="A0A8C1HPD4"/>